<dbReference type="SUPFAM" id="SSF57774">
    <property type="entry name" value="Microbial and mitochondrial ADK, insert 'zinc finger' domain"/>
    <property type="match status" value="1"/>
</dbReference>
<dbReference type="SUPFAM" id="SSF52540">
    <property type="entry name" value="P-loop containing nucleoside triphosphate hydrolases"/>
    <property type="match status" value="2"/>
</dbReference>
<dbReference type="CDD" id="cd22979">
    <property type="entry name" value="DD_AK8"/>
    <property type="match status" value="1"/>
</dbReference>
<accession>A0A6F9D6N3</accession>
<dbReference type="GO" id="GO:0005524">
    <property type="term" value="F:ATP binding"/>
    <property type="evidence" value="ECO:0007669"/>
    <property type="project" value="InterPro"/>
</dbReference>
<name>A0A6F9D6N3_9ASCI</name>
<evidence type="ECO:0000256" key="5">
    <source>
        <dbReference type="RuleBase" id="RU003330"/>
    </source>
</evidence>
<dbReference type="Pfam" id="PF00406">
    <property type="entry name" value="ADK"/>
    <property type="match status" value="2"/>
</dbReference>
<reference evidence="6" key="1">
    <citation type="submission" date="2020-04" db="EMBL/GenBank/DDBJ databases">
        <authorList>
            <person name="Neveu A P."/>
        </authorList>
    </citation>
    <scope>NUCLEOTIDE SEQUENCE</scope>
    <source>
        <tissue evidence="6">Whole embryo</tissue>
    </source>
</reference>
<dbReference type="GO" id="GO:0004017">
    <property type="term" value="F:AMP kinase activity"/>
    <property type="evidence" value="ECO:0007669"/>
    <property type="project" value="InterPro"/>
</dbReference>
<proteinExistence type="evidence at transcript level"/>
<protein>
    <submittedName>
        <fullName evidence="6">AK58 radial spoke protein</fullName>
    </submittedName>
</protein>
<sequence>MDATKKPLRIPPEFGIYAEEHGIFDMYKRLLSQLIIDKPEEPIQFMIDWLKRDNNDVSKIAVLGPPASGKSGISTTLSKRINSVHINQDGLLDDELSDDAQQVKSLLAESKPVPDELWVKLISDRLKRKDCLRRGFILEGFPQNRSQAIELQACGVLLKHVVMLEAPDTVLIERQAGKRVDPITGDVYHTTFDWPQDPTVQARLLEPSGISEKEMKQKLMEYSRHVAGLQQTFTNIHKMINADQPKADALAQTITFVNTQMRSEAPHTPRIVLIGPTGSGKSTMAQKLAEKYKLVDVSCGTVIKEQIANETKLGDAVKDFVKEKQRIPNALVSKIILDRLTNLDASTQGWVLHGFPLTREQAESLADGGLRPNRVYFLDIPDDCVIERLCYRLTDPISGERFHTIYNPPHSNDVKQRCRQHHEDSEEEVKKRLDEYHSYMEELSEYYAEEGASRINADQDPQTVFEYIEGILVNPLPKTLGRD</sequence>
<evidence type="ECO:0000256" key="2">
    <source>
        <dbReference type="ARBA" id="ARBA00022679"/>
    </source>
</evidence>
<dbReference type="InterPro" id="IPR036193">
    <property type="entry name" value="ADK_active_lid_dom_sf"/>
</dbReference>
<dbReference type="Gene3D" id="3.40.50.300">
    <property type="entry name" value="P-loop containing nucleotide triphosphate hydrolases"/>
    <property type="match status" value="2"/>
</dbReference>
<dbReference type="SUPFAM" id="SSF47391">
    <property type="entry name" value="Dimerization-anchoring domain of cAMP-dependent PK regulatory subunit"/>
    <property type="match status" value="1"/>
</dbReference>
<dbReference type="InterPro" id="IPR000850">
    <property type="entry name" value="Adenylat/UMP-CMP_kin"/>
</dbReference>
<evidence type="ECO:0000256" key="3">
    <source>
        <dbReference type="ARBA" id="ARBA00022741"/>
    </source>
</evidence>
<evidence type="ECO:0000313" key="6">
    <source>
        <dbReference type="EMBL" id="CAB3220769.1"/>
    </source>
</evidence>
<comment type="similarity">
    <text evidence="1 5">Belongs to the adenylate kinase family.</text>
</comment>
<dbReference type="CDD" id="cd01428">
    <property type="entry name" value="ADK"/>
    <property type="match status" value="2"/>
</dbReference>
<keyword evidence="4 5" id="KW-0418">Kinase</keyword>
<evidence type="ECO:0000256" key="1">
    <source>
        <dbReference type="ARBA" id="ARBA00007220"/>
    </source>
</evidence>
<keyword evidence="3" id="KW-0547">Nucleotide-binding</keyword>
<keyword evidence="2 5" id="KW-0808">Transferase</keyword>
<dbReference type="AlphaFoldDB" id="A0A6F9D6N3"/>
<organism evidence="6">
    <name type="scientific">Phallusia mammillata</name>
    <dbReference type="NCBI Taxonomy" id="59560"/>
    <lineage>
        <taxon>Eukaryota</taxon>
        <taxon>Metazoa</taxon>
        <taxon>Chordata</taxon>
        <taxon>Tunicata</taxon>
        <taxon>Ascidiacea</taxon>
        <taxon>Phlebobranchia</taxon>
        <taxon>Ascidiidae</taxon>
        <taxon>Phallusia</taxon>
    </lineage>
</organism>
<dbReference type="EMBL" id="LR782818">
    <property type="protein sequence ID" value="CAB3220769.1"/>
    <property type="molecule type" value="mRNA"/>
</dbReference>
<dbReference type="HAMAP" id="MF_00235">
    <property type="entry name" value="Adenylate_kinase_Adk"/>
    <property type="match status" value="1"/>
</dbReference>
<evidence type="ECO:0000256" key="4">
    <source>
        <dbReference type="ARBA" id="ARBA00022777"/>
    </source>
</evidence>
<dbReference type="PRINTS" id="PR00094">
    <property type="entry name" value="ADENYLTKNASE"/>
</dbReference>
<dbReference type="PANTHER" id="PTHR23359">
    <property type="entry name" value="NUCLEOTIDE KINASE"/>
    <property type="match status" value="1"/>
</dbReference>
<gene>
    <name evidence="6" type="primary">Ak8</name>
</gene>
<dbReference type="InterPro" id="IPR027417">
    <property type="entry name" value="P-loop_NTPase"/>
</dbReference>